<dbReference type="EMBL" id="BMDZ01000005">
    <property type="protein sequence ID" value="GGB28736.1"/>
    <property type="molecule type" value="Genomic_DNA"/>
</dbReference>
<evidence type="ECO:0000313" key="2">
    <source>
        <dbReference type="EMBL" id="GGB28736.1"/>
    </source>
</evidence>
<keyword evidence="2" id="KW-0808">Transferase</keyword>
<dbReference type="PANTHER" id="PTHR20858:SF17">
    <property type="entry name" value="HYDROXYMETHYLPYRIMIDINE_PHOSPHOMETHYLPYRIMIDINE KINASE THI20-RELATED"/>
    <property type="match status" value="1"/>
</dbReference>
<feature type="domain" description="Pyridoxamine kinase/Phosphomethylpyrimidine kinase" evidence="1">
    <location>
        <begin position="19"/>
        <end position="180"/>
    </location>
</feature>
<dbReference type="InterPro" id="IPR029056">
    <property type="entry name" value="Ribokinase-like"/>
</dbReference>
<gene>
    <name evidence="2" type="ORF">GCM10011505_07530</name>
</gene>
<dbReference type="RefSeq" id="WP_188575048.1">
    <property type="nucleotide sequence ID" value="NZ_BMDZ01000005.1"/>
</dbReference>
<protein>
    <submittedName>
        <fullName evidence="2">Hydroxymethylpyrimidine/phosphomethylpyrimidine kinase</fullName>
    </submittedName>
</protein>
<keyword evidence="3" id="KW-1185">Reference proteome</keyword>
<reference evidence="3" key="1">
    <citation type="journal article" date="2019" name="Int. J. Syst. Evol. Microbiol.">
        <title>The Global Catalogue of Microorganisms (GCM) 10K type strain sequencing project: providing services to taxonomists for standard genome sequencing and annotation.</title>
        <authorList>
            <consortium name="The Broad Institute Genomics Platform"/>
            <consortium name="The Broad Institute Genome Sequencing Center for Infectious Disease"/>
            <person name="Wu L."/>
            <person name="Ma J."/>
        </authorList>
    </citation>
    <scope>NUCLEOTIDE SEQUENCE [LARGE SCALE GENOMIC DNA]</scope>
    <source>
        <strain evidence="3">CGMCC 1.10188</strain>
    </source>
</reference>
<evidence type="ECO:0000259" key="1">
    <source>
        <dbReference type="Pfam" id="PF08543"/>
    </source>
</evidence>
<accession>A0ABQ1I901</accession>
<organism evidence="2 3">
    <name type="scientific">Tistrella bauzanensis</name>
    <dbReference type="NCBI Taxonomy" id="657419"/>
    <lineage>
        <taxon>Bacteria</taxon>
        <taxon>Pseudomonadati</taxon>
        <taxon>Pseudomonadota</taxon>
        <taxon>Alphaproteobacteria</taxon>
        <taxon>Geminicoccales</taxon>
        <taxon>Geminicoccaceae</taxon>
        <taxon>Tistrella</taxon>
    </lineage>
</organism>
<sequence length="278" mass="28414">MTGASRAPMRRLLSVDHGDPEGRGGIAFDLKLATACGVYAASAVTAIVADGAAMTVPADIVGGQLRVVLDDIGADALRIGRATETDQLLAISEAVEHFGGNVPLILDPVLVDPSGRHLMNRDALQVLKARLVVRAQALVLDLAAAEVMVGREIRHVDALIDAVATLASLGPEQVVVAGGPAFGIAILSGDSLDVLPDLGLVAGPLGGPPIGLASAVALGAMERLDARSAWLRHQPLIRAVIAADPAARDAMHAHPHVDLTGAFRTVAADGPASQETLS</sequence>
<evidence type="ECO:0000313" key="3">
    <source>
        <dbReference type="Proteomes" id="UP000603352"/>
    </source>
</evidence>
<dbReference type="Proteomes" id="UP000603352">
    <property type="component" value="Unassembled WGS sequence"/>
</dbReference>
<dbReference type="InterPro" id="IPR013749">
    <property type="entry name" value="PM/HMP-P_kinase-1"/>
</dbReference>
<dbReference type="GO" id="GO:0016301">
    <property type="term" value="F:kinase activity"/>
    <property type="evidence" value="ECO:0007669"/>
    <property type="project" value="UniProtKB-KW"/>
</dbReference>
<comment type="caution">
    <text evidence="2">The sequence shown here is derived from an EMBL/GenBank/DDBJ whole genome shotgun (WGS) entry which is preliminary data.</text>
</comment>
<dbReference type="Pfam" id="PF08543">
    <property type="entry name" value="Phos_pyr_kin"/>
    <property type="match status" value="1"/>
</dbReference>
<proteinExistence type="predicted"/>
<dbReference type="Gene3D" id="3.40.1190.20">
    <property type="match status" value="1"/>
</dbReference>
<dbReference type="SUPFAM" id="SSF53613">
    <property type="entry name" value="Ribokinase-like"/>
    <property type="match status" value="1"/>
</dbReference>
<name>A0ABQ1I901_9PROT</name>
<keyword evidence="2" id="KW-0418">Kinase</keyword>
<dbReference type="PANTHER" id="PTHR20858">
    <property type="entry name" value="PHOSPHOMETHYLPYRIMIDINE KINASE"/>
    <property type="match status" value="1"/>
</dbReference>